<evidence type="ECO:0000259" key="9">
    <source>
        <dbReference type="Pfam" id="PF00361"/>
    </source>
</evidence>
<feature type="transmembrane region" description="Helical" evidence="8">
    <location>
        <begin position="24"/>
        <end position="45"/>
    </location>
</feature>
<dbReference type="PANTHER" id="PTHR42682:SF3">
    <property type="entry name" value="FORMATE HYDROGENLYASE SUBUNIT 3-RELATED"/>
    <property type="match status" value="1"/>
</dbReference>
<evidence type="ECO:0000256" key="5">
    <source>
        <dbReference type="ARBA" id="ARBA00023002"/>
    </source>
</evidence>
<sequence length="483" mass="51938">MLYLLLIFFPITMAASTFVLRRYTNLVLAGALGTMVTQLLIAIQIPLDDPTRLLGVTLMLSTLNQVFLLIFLALGAFAFVAAWNIPHGENFVPIALLTLGQTCAVLLLQDPFITTLLLALTSLTAVLAIVDLPVGASNLVSARAIAAALKYLILMVVAAMLMYIAFVLSDIFRPGEIFDVVSPARFILALLTVSFGLRLAIVPFHTWLTDLVDYAEPLVAALIITLLNTTSLVVLILVFQSFPTLLFESVEVLWLMRVGALVSVLVSGMLAIAPASLRRTVAYLVLYNCGMVFYGLMSLSPVGLSGAIFGALNQTLAVMLLFISLALLERPDGRSPGVVRRDLLRRWPVAGAGLLVSSLALLGLPPLNGALSHMLIYQAAADHGWLELLILVLGTVLAGLGLARMASERLLGPSEELEVAEPLMLGETELDRPAARKLAPEPRSTAVLTIMLLVLCLGIGLYPQPILATIDQAIQNLAFIRVL</sequence>
<comment type="subcellular location">
    <subcellularLocation>
        <location evidence="1">Cell membrane</location>
        <topology evidence="1">Multi-pass membrane protein</topology>
    </subcellularLocation>
    <subcellularLocation>
        <location evidence="7">Membrane</location>
        <topology evidence="7">Multi-pass membrane protein</topology>
    </subcellularLocation>
</comment>
<evidence type="ECO:0000256" key="4">
    <source>
        <dbReference type="ARBA" id="ARBA00022989"/>
    </source>
</evidence>
<dbReference type="Pfam" id="PF00361">
    <property type="entry name" value="Proton_antipo_M"/>
    <property type="match status" value="1"/>
</dbReference>
<feature type="transmembrane region" description="Helical" evidence="8">
    <location>
        <begin position="218"/>
        <end position="242"/>
    </location>
</feature>
<feature type="transmembrane region" description="Helical" evidence="8">
    <location>
        <begin position="280"/>
        <end position="297"/>
    </location>
</feature>
<feature type="transmembrane region" description="Helical" evidence="8">
    <location>
        <begin position="66"/>
        <end position="85"/>
    </location>
</feature>
<organism evidence="10 11">
    <name type="scientific">Candidatus Viridilinea mediisalina</name>
    <dbReference type="NCBI Taxonomy" id="2024553"/>
    <lineage>
        <taxon>Bacteria</taxon>
        <taxon>Bacillati</taxon>
        <taxon>Chloroflexota</taxon>
        <taxon>Chloroflexia</taxon>
        <taxon>Chloroflexales</taxon>
        <taxon>Chloroflexineae</taxon>
        <taxon>Oscillochloridaceae</taxon>
        <taxon>Candidatus Viridilinea</taxon>
    </lineage>
</organism>
<dbReference type="PANTHER" id="PTHR42682">
    <property type="entry name" value="HYDROGENASE-4 COMPONENT F"/>
    <property type="match status" value="1"/>
</dbReference>
<keyword evidence="5" id="KW-0560">Oxidoreductase</keyword>
<evidence type="ECO:0000313" key="10">
    <source>
        <dbReference type="EMBL" id="PDW02520.1"/>
    </source>
</evidence>
<feature type="transmembrane region" description="Helical" evidence="8">
    <location>
        <begin position="186"/>
        <end position="206"/>
    </location>
</feature>
<dbReference type="GO" id="GO:0016491">
    <property type="term" value="F:oxidoreductase activity"/>
    <property type="evidence" value="ECO:0007669"/>
    <property type="project" value="UniProtKB-KW"/>
</dbReference>
<dbReference type="AlphaFoldDB" id="A0A2A6RI54"/>
<evidence type="ECO:0000256" key="1">
    <source>
        <dbReference type="ARBA" id="ARBA00004651"/>
    </source>
</evidence>
<feature type="transmembrane region" description="Helical" evidence="8">
    <location>
        <begin position="384"/>
        <end position="403"/>
    </location>
</feature>
<feature type="domain" description="NADH:quinone oxidoreductase/Mrp antiporter transmembrane" evidence="9">
    <location>
        <begin position="141"/>
        <end position="397"/>
    </location>
</feature>
<protein>
    <recommendedName>
        <fullName evidence="9">NADH:quinone oxidoreductase/Mrp antiporter transmembrane domain-containing protein</fullName>
    </recommendedName>
</protein>
<dbReference type="EMBL" id="NQWI01000063">
    <property type="protein sequence ID" value="PDW02520.1"/>
    <property type="molecule type" value="Genomic_DNA"/>
</dbReference>
<name>A0A2A6RI54_9CHLR</name>
<feature type="transmembrane region" description="Helical" evidence="8">
    <location>
        <begin position="112"/>
        <end position="132"/>
    </location>
</feature>
<keyword evidence="4 8" id="KW-1133">Transmembrane helix</keyword>
<dbReference type="OrthoDB" id="139479at2"/>
<feature type="transmembrane region" description="Helical" evidence="8">
    <location>
        <begin position="303"/>
        <end position="327"/>
    </location>
</feature>
<proteinExistence type="predicted"/>
<comment type="caution">
    <text evidence="10">The sequence shown here is derived from an EMBL/GenBank/DDBJ whole genome shotgun (WGS) entry which is preliminary data.</text>
</comment>
<feature type="transmembrane region" description="Helical" evidence="8">
    <location>
        <begin position="445"/>
        <end position="462"/>
    </location>
</feature>
<dbReference type="RefSeq" id="WP_097644625.1">
    <property type="nucleotide sequence ID" value="NZ_NQWI01000063.1"/>
</dbReference>
<dbReference type="InterPro" id="IPR052175">
    <property type="entry name" value="ComplexI-like_HydComp"/>
</dbReference>
<dbReference type="GO" id="GO:0005886">
    <property type="term" value="C:plasma membrane"/>
    <property type="evidence" value="ECO:0007669"/>
    <property type="project" value="UniProtKB-SubCell"/>
</dbReference>
<feature type="transmembrane region" description="Helical" evidence="8">
    <location>
        <begin position="144"/>
        <end position="166"/>
    </location>
</feature>
<evidence type="ECO:0000256" key="7">
    <source>
        <dbReference type="RuleBase" id="RU000320"/>
    </source>
</evidence>
<feature type="transmembrane region" description="Helical" evidence="8">
    <location>
        <begin position="347"/>
        <end position="364"/>
    </location>
</feature>
<accession>A0A2A6RI54</accession>
<reference evidence="11" key="1">
    <citation type="submission" date="2017-08" db="EMBL/GenBank/DDBJ databases">
        <authorList>
            <person name="Grouzdev D.S."/>
            <person name="Gaisin V.A."/>
            <person name="Rysina M.S."/>
            <person name="Gorlenko V.M."/>
        </authorList>
    </citation>
    <scope>NUCLEOTIDE SEQUENCE [LARGE SCALE GENOMIC DNA]</scope>
    <source>
        <strain evidence="11">Kir15-3F</strain>
    </source>
</reference>
<keyword evidence="11" id="KW-1185">Reference proteome</keyword>
<evidence type="ECO:0000256" key="3">
    <source>
        <dbReference type="ARBA" id="ARBA00022692"/>
    </source>
</evidence>
<keyword evidence="2" id="KW-1003">Cell membrane</keyword>
<keyword evidence="3 7" id="KW-0812">Transmembrane</keyword>
<keyword evidence="6 8" id="KW-0472">Membrane</keyword>
<evidence type="ECO:0000256" key="2">
    <source>
        <dbReference type="ARBA" id="ARBA00022475"/>
    </source>
</evidence>
<evidence type="ECO:0000256" key="8">
    <source>
        <dbReference type="SAM" id="Phobius"/>
    </source>
</evidence>
<gene>
    <name evidence="10" type="ORF">CJ255_13460</name>
</gene>
<evidence type="ECO:0000256" key="6">
    <source>
        <dbReference type="ARBA" id="ARBA00023136"/>
    </source>
</evidence>
<dbReference type="Proteomes" id="UP000220527">
    <property type="component" value="Unassembled WGS sequence"/>
</dbReference>
<evidence type="ECO:0000313" key="11">
    <source>
        <dbReference type="Proteomes" id="UP000220527"/>
    </source>
</evidence>
<dbReference type="InterPro" id="IPR001750">
    <property type="entry name" value="ND/Mrp_TM"/>
</dbReference>
<feature type="transmembrane region" description="Helical" evidence="8">
    <location>
        <begin position="254"/>
        <end position="273"/>
    </location>
</feature>